<comment type="similarity">
    <text evidence="4">Belongs to the peptidase S8 family.</text>
</comment>
<name>A0AA94H4M1_9ENTR</name>
<dbReference type="Pfam" id="PF22352">
    <property type="entry name" value="K319L-like_PKD"/>
    <property type="match status" value="1"/>
</dbReference>
<keyword evidence="1" id="KW-0645">Protease</keyword>
<evidence type="ECO:0000256" key="1">
    <source>
        <dbReference type="ARBA" id="ARBA00022670"/>
    </source>
</evidence>
<dbReference type="Gene3D" id="2.60.40.10">
    <property type="entry name" value="Immunoglobulins"/>
    <property type="match status" value="2"/>
</dbReference>
<keyword evidence="3" id="KW-0720">Serine protease</keyword>
<dbReference type="InterPro" id="IPR036852">
    <property type="entry name" value="Peptidase_S8/S53_dom_sf"/>
</dbReference>
<dbReference type="GO" id="GO:0006508">
    <property type="term" value="P:proteolysis"/>
    <property type="evidence" value="ECO:0007669"/>
    <property type="project" value="UniProtKB-KW"/>
</dbReference>
<keyword evidence="9" id="KW-1185">Reference proteome</keyword>
<evidence type="ECO:0000313" key="8">
    <source>
        <dbReference type="EMBL" id="SFC74864.1"/>
    </source>
</evidence>
<dbReference type="GO" id="GO:0030246">
    <property type="term" value="F:carbohydrate binding"/>
    <property type="evidence" value="ECO:0007669"/>
    <property type="project" value="InterPro"/>
</dbReference>
<dbReference type="RefSeq" id="WP_064564359.1">
    <property type="nucleotide sequence ID" value="NZ_CP014007.2"/>
</dbReference>
<feature type="chain" id="PRO_5041731208" evidence="5">
    <location>
        <begin position="22"/>
        <end position="1307"/>
    </location>
</feature>
<evidence type="ECO:0000313" key="9">
    <source>
        <dbReference type="Proteomes" id="UP000078227"/>
    </source>
</evidence>
<dbReference type="EMBL" id="CP014007">
    <property type="protein sequence ID" value="ANI81751.1"/>
    <property type="molecule type" value="Genomic_DNA"/>
</dbReference>
<dbReference type="GO" id="GO:0005576">
    <property type="term" value="C:extracellular region"/>
    <property type="evidence" value="ECO:0007669"/>
    <property type="project" value="InterPro"/>
</dbReference>
<evidence type="ECO:0000313" key="10">
    <source>
        <dbReference type="Proteomes" id="UP000182314"/>
    </source>
</evidence>
<dbReference type="EMBL" id="FOKO01000004">
    <property type="protein sequence ID" value="SFC74864.1"/>
    <property type="molecule type" value="Genomic_DNA"/>
</dbReference>
<dbReference type="CDD" id="cd12214">
    <property type="entry name" value="ChiA1_BD"/>
    <property type="match status" value="1"/>
</dbReference>
<dbReference type="InterPro" id="IPR013783">
    <property type="entry name" value="Ig-like_fold"/>
</dbReference>
<dbReference type="PROSITE" id="PS00138">
    <property type="entry name" value="SUBTILASE_SER"/>
    <property type="match status" value="1"/>
</dbReference>
<keyword evidence="5" id="KW-0732">Signal</keyword>
<dbReference type="PROSITE" id="PS50853">
    <property type="entry name" value="FN3"/>
    <property type="match status" value="2"/>
</dbReference>
<sequence length="1307" mass="137227">MKIKSLALLICAVLPSFSALAENIPVIQIAWKGNTYPAIMVKMKAAPGLTRQQLPALLTLDDPSLSVNAAFKHATARGTEISELQALDAKYGFDRYLRIAIPDERKRDIAYINGIVEELKQNANVEVVYPEAELVPHDAVKTGRTAKQLKVIDYRSLQYYTKGPNDSSPSYSLGGVNRDSVNQFEGHDGSNVTILSHELGMWNQNHINLPKAAFILGTPNNNQAMTDHDTASVGIMAATDIGAGVKGLAWNTRMAYAAAGSDQLYNAIPHLQAGDVVQIGFEISGGQQAGCADVCALPLESQQAYFDVLKALTDKGVHVIEAAANGNVDLDNSAFGGLFDVKKRDSGAILAGAINPVDSMRASFSNYGSRVTSASWGLYVTTTGYGDLARPNANETYTWQFSGTSSANPIIAGAVASLSSIAKAHGKTVTPRQMRDIIHDTGTPLASNTSTLIGTQPDMGRAVEKILELDGEVISGEAPVISVDRATINTVATSTSWSYPVTASSDQANVSWEWKFISGDSSIRLSNTSSDSTSIIVPANVGDTQARFQVTATNGSGKSSTTDVTIVVTQPTVVIVGVDSMDTNSPARMFAQANFEQASYAWQLLKDGQPVTGGIDQNGQIKAGLPAGNYVAEVTATNTSQGTRTATTRHSISVTGEAVQNNDAAFIQALQMAISATDNERSVTFNGNVTSTQAATSTPTYSWVLPAGAQGSSDGLPSQRFTINKTSQPQTLTVNVTVNAGTESRVLTQTLTVPALTSNGGVNDKAPVLNVDRRIINTVASNVAWSYPVVASSDQANVTWEWKFISGNSNIRLSGSTSDRTFISVPANAGNTQARFQVTATNSNGKATSTEVSIVVAQPAVVIAGVKSMDTASPAKLYTQANFEQAGYAWRLLKDGQVVSNGINQNGQIQSGLTAGDYVAEVTASNTAQGTRTATATHAIKVTGETVQNNDAAFIKALQMSFSTTDNGDSVTFNGFVTSSTVATSAPTYNWSLPAGAQGGSNGLASQRFTIAKTSQPQTLAVNVTVKAGSESRVLTKTVTVPAKEVTNTDAAFINALQMALSSTDNGNSVTFSGNVTSAQAATSAPTYSWSLPAGAQGGSNGLSSQRFTVAKTSQPQTLSVNVTVKAGTQSRVLTKTITVPAKEVTNTDAAFINALQMSLSSTDNGNSVTFSGNVTSAQAATSAPTYNWSLPAGAQGGSNGLSSQRFTIAKTSQQQTLAVNVTVKAGTQSRVLTKSITVAALTSNDDGGYPQWVFGTTYKAGDVVTHKGKNFECVVAGWCSQAGEFSQLHYEPGVGLNWNMAWKNHN</sequence>
<evidence type="ECO:0000256" key="4">
    <source>
        <dbReference type="PROSITE-ProRule" id="PRU01240"/>
    </source>
</evidence>
<dbReference type="Gene3D" id="2.10.10.20">
    <property type="entry name" value="Carbohydrate-binding module superfamily 5/12"/>
    <property type="match status" value="1"/>
</dbReference>
<dbReference type="Pfam" id="PF02839">
    <property type="entry name" value="CBM_5_12"/>
    <property type="match status" value="1"/>
</dbReference>
<dbReference type="GO" id="GO:0004553">
    <property type="term" value="F:hydrolase activity, hydrolyzing O-glycosyl compounds"/>
    <property type="evidence" value="ECO:0007669"/>
    <property type="project" value="InterPro"/>
</dbReference>
<dbReference type="Proteomes" id="UP000182314">
    <property type="component" value="Unassembled WGS sequence"/>
</dbReference>
<reference evidence="8 10" key="1">
    <citation type="submission" date="2016-10" db="EMBL/GenBank/DDBJ databases">
        <authorList>
            <person name="Varghese N."/>
            <person name="Submissions S."/>
        </authorList>
    </citation>
    <scope>NUCLEOTIDE SEQUENCE [LARGE SCALE GENOMIC DNA]</scope>
    <source>
        <strain evidence="8 10">CGMCC 1.7012</strain>
    </source>
</reference>
<dbReference type="InterPro" id="IPR003610">
    <property type="entry name" value="CBM5/12"/>
</dbReference>
<dbReference type="SUPFAM" id="SSF52743">
    <property type="entry name" value="Subtilisin-like"/>
    <property type="match status" value="1"/>
</dbReference>
<evidence type="ECO:0000256" key="5">
    <source>
        <dbReference type="SAM" id="SignalP"/>
    </source>
</evidence>
<protein>
    <submittedName>
        <fullName evidence="8">Carbohydrate binding domain-containing protein</fullName>
    </submittedName>
</protein>
<gene>
    <name evidence="7" type="ORF">AWR26_06115</name>
    <name evidence="8" type="ORF">SAMN05216286_3081</name>
</gene>
<comment type="caution">
    <text evidence="4">Lacks conserved residue(s) required for the propagation of feature annotation.</text>
</comment>
<dbReference type="PROSITE" id="PS51892">
    <property type="entry name" value="SUBTILASE"/>
    <property type="match status" value="1"/>
</dbReference>
<feature type="domain" description="Fibronectin type-III" evidence="6">
    <location>
        <begin position="479"/>
        <end position="572"/>
    </location>
</feature>
<dbReference type="Proteomes" id="UP000078227">
    <property type="component" value="Chromosome"/>
</dbReference>
<dbReference type="InterPro" id="IPR023828">
    <property type="entry name" value="Peptidase_S8_Ser-AS"/>
</dbReference>
<evidence type="ECO:0000256" key="3">
    <source>
        <dbReference type="ARBA" id="ARBA00022825"/>
    </source>
</evidence>
<organism evidence="8 10">
    <name type="scientific">Kosakonia oryzae</name>
    <dbReference type="NCBI Taxonomy" id="497725"/>
    <lineage>
        <taxon>Bacteria</taxon>
        <taxon>Pseudomonadati</taxon>
        <taxon>Pseudomonadota</taxon>
        <taxon>Gammaproteobacteria</taxon>
        <taxon>Enterobacterales</taxon>
        <taxon>Enterobacteriaceae</taxon>
        <taxon>Kosakonia</taxon>
    </lineage>
</organism>
<feature type="domain" description="Fibronectin type-III" evidence="6">
    <location>
        <begin position="767"/>
        <end position="860"/>
    </location>
</feature>
<proteinExistence type="inferred from homology"/>
<keyword evidence="2" id="KW-0378">Hydrolase</keyword>
<dbReference type="Gene3D" id="3.40.50.200">
    <property type="entry name" value="Peptidase S8/S53 domain"/>
    <property type="match status" value="1"/>
</dbReference>
<feature type="signal peptide" evidence="5">
    <location>
        <begin position="1"/>
        <end position="21"/>
    </location>
</feature>
<evidence type="ECO:0000259" key="6">
    <source>
        <dbReference type="PROSITE" id="PS50853"/>
    </source>
</evidence>
<dbReference type="InterPro" id="IPR003961">
    <property type="entry name" value="FN3_dom"/>
</dbReference>
<accession>A0AA94H4M1</accession>
<dbReference type="KEGG" id="kor:AWR26_06115"/>
<evidence type="ECO:0000256" key="2">
    <source>
        <dbReference type="ARBA" id="ARBA00022801"/>
    </source>
</evidence>
<dbReference type="GO" id="GO:0005975">
    <property type="term" value="P:carbohydrate metabolic process"/>
    <property type="evidence" value="ECO:0007669"/>
    <property type="project" value="InterPro"/>
</dbReference>
<reference evidence="7 9" key="2">
    <citation type="submission" date="2021-03" db="EMBL/GenBank/DDBJ databases">
        <authorList>
            <person name="Li Y."/>
            <person name="Li S."/>
            <person name="Chen M."/>
            <person name="Peng G."/>
            <person name="Tan Z."/>
            <person name="An Q."/>
        </authorList>
    </citation>
    <scope>NUCLEOTIDE SEQUENCE [LARGE SCALE GENOMIC DNA]</scope>
    <source>
        <strain evidence="7 9">Ola 51</strain>
    </source>
</reference>
<dbReference type="SMART" id="SM00495">
    <property type="entry name" value="ChtBD3"/>
    <property type="match status" value="1"/>
</dbReference>
<evidence type="ECO:0000313" key="7">
    <source>
        <dbReference type="EMBL" id="ANI81751.1"/>
    </source>
</evidence>
<dbReference type="GO" id="GO:0004252">
    <property type="term" value="F:serine-type endopeptidase activity"/>
    <property type="evidence" value="ECO:0007669"/>
    <property type="project" value="InterPro"/>
</dbReference>